<name>A0A0B6Y2M0_9EUPU</name>
<dbReference type="AlphaFoldDB" id="A0A0B6Y2M0"/>
<comment type="pathway">
    <text evidence="6">Cofactor biosynthesis; nicotinate biosynthesis; nicotinate from nicotinamide: step 1/1.</text>
</comment>
<keyword evidence="2" id="KW-0662">Pyridine nucleotide biosynthesis</keyword>
<dbReference type="EC" id="3.5.1.19" evidence="7"/>
<evidence type="ECO:0000256" key="6">
    <source>
        <dbReference type="ARBA" id="ARBA00037900"/>
    </source>
</evidence>
<dbReference type="PANTHER" id="PTHR11080:SF2">
    <property type="entry name" value="LD05707P"/>
    <property type="match status" value="1"/>
</dbReference>
<dbReference type="InterPro" id="IPR018247">
    <property type="entry name" value="EF_Hand_1_Ca_BS"/>
</dbReference>
<dbReference type="SUPFAM" id="SSF52499">
    <property type="entry name" value="Isochorismatase-like hydrolases"/>
    <property type="match status" value="1"/>
</dbReference>
<dbReference type="InterPro" id="IPR002048">
    <property type="entry name" value="EF_hand_dom"/>
</dbReference>
<keyword evidence="5" id="KW-0106">Calcium</keyword>
<evidence type="ECO:0000313" key="10">
    <source>
        <dbReference type="EMBL" id="CEK50358.1"/>
    </source>
</evidence>
<evidence type="ECO:0000256" key="8">
    <source>
        <dbReference type="ARBA" id="ARBA00043224"/>
    </source>
</evidence>
<organism evidence="10">
    <name type="scientific">Arion vulgaris</name>
    <dbReference type="NCBI Taxonomy" id="1028688"/>
    <lineage>
        <taxon>Eukaryota</taxon>
        <taxon>Metazoa</taxon>
        <taxon>Spiralia</taxon>
        <taxon>Lophotrochozoa</taxon>
        <taxon>Mollusca</taxon>
        <taxon>Gastropoda</taxon>
        <taxon>Heterobranchia</taxon>
        <taxon>Euthyneura</taxon>
        <taxon>Panpulmonata</taxon>
        <taxon>Eupulmonata</taxon>
        <taxon>Stylommatophora</taxon>
        <taxon>Helicina</taxon>
        <taxon>Arionoidea</taxon>
        <taxon>Arionidae</taxon>
        <taxon>Arion</taxon>
    </lineage>
</organism>
<evidence type="ECO:0000256" key="1">
    <source>
        <dbReference type="ARBA" id="ARBA00006336"/>
    </source>
</evidence>
<reference evidence="10" key="1">
    <citation type="submission" date="2014-12" db="EMBL/GenBank/DDBJ databases">
        <title>Insight into the proteome of Arion vulgaris.</title>
        <authorList>
            <person name="Aradska J."/>
            <person name="Bulat T."/>
            <person name="Smidak R."/>
            <person name="Sarate P."/>
            <person name="Gangsoo J."/>
            <person name="Sialana F."/>
            <person name="Bilban M."/>
            <person name="Lubec G."/>
        </authorList>
    </citation>
    <scope>NUCLEOTIDE SEQUENCE</scope>
    <source>
        <tissue evidence="10">Skin</tissue>
    </source>
</reference>
<evidence type="ECO:0000256" key="2">
    <source>
        <dbReference type="ARBA" id="ARBA00022642"/>
    </source>
</evidence>
<dbReference type="Pfam" id="PF00857">
    <property type="entry name" value="Isochorismatase"/>
    <property type="match status" value="1"/>
</dbReference>
<dbReference type="Gene3D" id="3.40.50.850">
    <property type="entry name" value="Isochorismatase-like"/>
    <property type="match status" value="1"/>
</dbReference>
<protein>
    <recommendedName>
        <fullName evidence="7">nicotinamidase</fullName>
        <ecNumber evidence="7">3.5.1.19</ecNumber>
    </recommendedName>
    <alternativeName>
        <fullName evidence="8">Nicotinamide deamidase</fullName>
    </alternativeName>
</protein>
<feature type="domain" description="EF-hand" evidence="9">
    <location>
        <begin position="57"/>
        <end position="92"/>
    </location>
</feature>
<dbReference type="GO" id="GO:0005509">
    <property type="term" value="F:calcium ion binding"/>
    <property type="evidence" value="ECO:0007669"/>
    <property type="project" value="InterPro"/>
</dbReference>
<dbReference type="InterPro" id="IPR052347">
    <property type="entry name" value="Isochorismatase_Nicotinamidase"/>
</dbReference>
<dbReference type="EMBL" id="HACG01003493">
    <property type="protein sequence ID" value="CEK50358.1"/>
    <property type="molecule type" value="Transcribed_RNA"/>
</dbReference>
<evidence type="ECO:0000256" key="5">
    <source>
        <dbReference type="ARBA" id="ARBA00022837"/>
    </source>
</evidence>
<feature type="domain" description="EF-hand" evidence="9">
    <location>
        <begin position="14"/>
        <end position="49"/>
    </location>
</feature>
<dbReference type="CDD" id="cd00051">
    <property type="entry name" value="EFh"/>
    <property type="match status" value="1"/>
</dbReference>
<dbReference type="Pfam" id="PF13499">
    <property type="entry name" value="EF-hand_7"/>
    <property type="match status" value="1"/>
</dbReference>
<dbReference type="InterPro" id="IPR011992">
    <property type="entry name" value="EF-hand-dom_pair"/>
</dbReference>
<evidence type="ECO:0000259" key="9">
    <source>
        <dbReference type="PROSITE" id="PS50222"/>
    </source>
</evidence>
<dbReference type="InterPro" id="IPR036380">
    <property type="entry name" value="Isochorismatase-like_sf"/>
</dbReference>
<dbReference type="CDD" id="cd01011">
    <property type="entry name" value="nicotinamidase"/>
    <property type="match status" value="1"/>
</dbReference>
<dbReference type="PROSITE" id="PS00018">
    <property type="entry name" value="EF_HAND_1"/>
    <property type="match status" value="2"/>
</dbReference>
<evidence type="ECO:0000256" key="7">
    <source>
        <dbReference type="ARBA" id="ARBA00039017"/>
    </source>
</evidence>
<dbReference type="PROSITE" id="PS50222">
    <property type="entry name" value="EF_HAND_2"/>
    <property type="match status" value="2"/>
</dbReference>
<dbReference type="Gene3D" id="1.10.238.10">
    <property type="entry name" value="EF-hand"/>
    <property type="match status" value="1"/>
</dbReference>
<proteinExistence type="inferred from homology"/>
<dbReference type="GO" id="GO:0008936">
    <property type="term" value="F:nicotinamidase activity"/>
    <property type="evidence" value="ECO:0007669"/>
    <property type="project" value="UniProtKB-EC"/>
</dbReference>
<dbReference type="PANTHER" id="PTHR11080">
    <property type="entry name" value="PYRAZINAMIDASE/NICOTINAMIDASE"/>
    <property type="match status" value="1"/>
</dbReference>
<dbReference type="GO" id="GO:0019363">
    <property type="term" value="P:pyridine nucleotide biosynthetic process"/>
    <property type="evidence" value="ECO:0007669"/>
    <property type="project" value="UniProtKB-KW"/>
</dbReference>
<sequence>MSLFNRYSAEKFKDDQDSYASVFEYFDKNRDGFIDTEEFLDLLQDLLTSDTDLKLLLNNEDVIFLFSHLDLDNDGHISLNEFKSAWSHWFRQILNPVKALVIVDVQNDFITGSLSLCNCPAGQDGSTVIPVINTLLEQSLFDVIVYTHDWHPENHISFIDNVSRRNIHHTSKVLNDDVKLFDRVVFEIDGMPREQIMWPKHCVQGTWGSELHPGLMVVENAFHVKKGTNPDIDSYSAFWDNNKRFETELSSILRKQQVTDLYICGLAYDFCVGHTATHAVKHGFRTILIEDATRGVSLDGIAKMRSELITKGVYFTESHQVPKLKSELRPLCLAVQAAINYKLAWKMIQKSIS</sequence>
<evidence type="ECO:0000256" key="4">
    <source>
        <dbReference type="ARBA" id="ARBA00022801"/>
    </source>
</evidence>
<keyword evidence="3" id="KW-0479">Metal-binding</keyword>
<accession>A0A0B6Y2M0</accession>
<gene>
    <name evidence="10" type="primary">ORF10532</name>
</gene>
<comment type="similarity">
    <text evidence="1">Belongs to the isochorismatase family.</text>
</comment>
<evidence type="ECO:0000256" key="3">
    <source>
        <dbReference type="ARBA" id="ARBA00022723"/>
    </source>
</evidence>
<dbReference type="InterPro" id="IPR000868">
    <property type="entry name" value="Isochorismatase-like_dom"/>
</dbReference>
<keyword evidence="4" id="KW-0378">Hydrolase</keyword>
<dbReference type="SMART" id="SM00054">
    <property type="entry name" value="EFh"/>
    <property type="match status" value="2"/>
</dbReference>
<dbReference type="SUPFAM" id="SSF47473">
    <property type="entry name" value="EF-hand"/>
    <property type="match status" value="1"/>
</dbReference>